<keyword evidence="3" id="KW-0808">Transferase</keyword>
<dbReference type="GeneID" id="110985452"/>
<dbReference type="PANTHER" id="PTHR48043:SF145">
    <property type="entry name" value="FI06409P-RELATED"/>
    <property type="match status" value="1"/>
</dbReference>
<dbReference type="KEGG" id="aplc:110985452"/>
<dbReference type="GO" id="GO:0008194">
    <property type="term" value="F:UDP-glycosyltransferase activity"/>
    <property type="evidence" value="ECO:0007669"/>
    <property type="project" value="InterPro"/>
</dbReference>
<proteinExistence type="inferred from homology"/>
<dbReference type="Proteomes" id="UP000694845">
    <property type="component" value="Unplaced"/>
</dbReference>
<evidence type="ECO:0000313" key="5">
    <source>
        <dbReference type="Proteomes" id="UP000694845"/>
    </source>
</evidence>
<dbReference type="OrthoDB" id="5835829at2759"/>
<dbReference type="AlphaFoldDB" id="A0A8B7Z933"/>
<keyword evidence="2" id="KW-0328">Glycosyltransferase</keyword>
<comment type="similarity">
    <text evidence="1">Belongs to the UDP-glycosyltransferase family.</text>
</comment>
<feature type="transmembrane region" description="Helical" evidence="4">
    <location>
        <begin position="111"/>
        <end position="134"/>
    </location>
</feature>
<keyword evidence="5" id="KW-1185">Reference proteome</keyword>
<name>A0A8B7Z933_ACAPL</name>
<keyword evidence="4" id="KW-0472">Membrane</keyword>
<dbReference type="Gene3D" id="3.40.50.2000">
    <property type="entry name" value="Glycogen Phosphorylase B"/>
    <property type="match status" value="1"/>
</dbReference>
<organism evidence="5 6">
    <name type="scientific">Acanthaster planci</name>
    <name type="common">Crown-of-thorns starfish</name>
    <dbReference type="NCBI Taxonomy" id="133434"/>
    <lineage>
        <taxon>Eukaryota</taxon>
        <taxon>Metazoa</taxon>
        <taxon>Echinodermata</taxon>
        <taxon>Eleutherozoa</taxon>
        <taxon>Asterozoa</taxon>
        <taxon>Asteroidea</taxon>
        <taxon>Valvatacea</taxon>
        <taxon>Valvatida</taxon>
        <taxon>Acanthasteridae</taxon>
        <taxon>Acanthaster</taxon>
    </lineage>
</organism>
<dbReference type="RefSeq" id="XP_022102178.1">
    <property type="nucleotide sequence ID" value="XM_022246486.1"/>
</dbReference>
<dbReference type="Pfam" id="PF00201">
    <property type="entry name" value="UDPGT"/>
    <property type="match status" value="1"/>
</dbReference>
<protein>
    <submittedName>
        <fullName evidence="6">UDP-glucuronosyltransferase 2B31-like</fullName>
    </submittedName>
</protein>
<evidence type="ECO:0000256" key="2">
    <source>
        <dbReference type="ARBA" id="ARBA00022676"/>
    </source>
</evidence>
<accession>A0A8B7Z933</accession>
<evidence type="ECO:0000256" key="4">
    <source>
        <dbReference type="SAM" id="Phobius"/>
    </source>
</evidence>
<keyword evidence="4" id="KW-0812">Transmembrane</keyword>
<sequence>MWAGVPMVGIPLYEDQIDNLVHVEAQGAGLTLDINDLTSETLSRTIRRVMTVPGFRYNAERVSKILRDLQNTDRPVDNVVRWILHVTRFGGNHLRPAVMDLNYVQRNLLDVYLFIGLVLASVIMINVSVCYLCCRSLCRIGRGEHFKKE</sequence>
<evidence type="ECO:0000256" key="3">
    <source>
        <dbReference type="ARBA" id="ARBA00022679"/>
    </source>
</evidence>
<evidence type="ECO:0000313" key="6">
    <source>
        <dbReference type="RefSeq" id="XP_022102178.1"/>
    </source>
</evidence>
<keyword evidence="4" id="KW-1133">Transmembrane helix</keyword>
<gene>
    <name evidence="6" type="primary">LOC110985452</name>
</gene>
<reference evidence="6" key="1">
    <citation type="submission" date="2025-08" db="UniProtKB">
        <authorList>
            <consortium name="RefSeq"/>
        </authorList>
    </citation>
    <scope>IDENTIFICATION</scope>
</reference>
<evidence type="ECO:0000256" key="1">
    <source>
        <dbReference type="ARBA" id="ARBA00009995"/>
    </source>
</evidence>
<dbReference type="InterPro" id="IPR050271">
    <property type="entry name" value="UDP-glycosyltransferase"/>
</dbReference>
<dbReference type="SUPFAM" id="SSF53756">
    <property type="entry name" value="UDP-Glycosyltransferase/glycogen phosphorylase"/>
    <property type="match status" value="1"/>
</dbReference>
<dbReference type="InterPro" id="IPR002213">
    <property type="entry name" value="UDP_glucos_trans"/>
</dbReference>
<dbReference type="PANTHER" id="PTHR48043">
    <property type="entry name" value="EG:EG0003.4 PROTEIN-RELATED"/>
    <property type="match status" value="1"/>
</dbReference>